<keyword evidence="5" id="KW-1185">Reference proteome</keyword>
<feature type="transmembrane region" description="Helical" evidence="1">
    <location>
        <begin position="146"/>
        <end position="170"/>
    </location>
</feature>
<feature type="transmembrane region" description="Helical" evidence="1">
    <location>
        <begin position="273"/>
        <end position="295"/>
    </location>
</feature>
<dbReference type="InterPro" id="IPR000160">
    <property type="entry name" value="GGDEF_dom"/>
</dbReference>
<dbReference type="InterPro" id="IPR050706">
    <property type="entry name" value="Cyclic-di-GMP_PDE-like"/>
</dbReference>
<keyword evidence="1" id="KW-1133">Transmembrane helix</keyword>
<reference evidence="5" key="1">
    <citation type="submission" date="2016-10" db="EMBL/GenBank/DDBJ databases">
        <authorList>
            <person name="Varghese N."/>
            <person name="Submissions S."/>
        </authorList>
    </citation>
    <scope>NUCLEOTIDE SEQUENCE [LARGE SCALE GENOMIC DNA]</scope>
    <source>
        <strain evidence="5">DSM 44208</strain>
    </source>
</reference>
<dbReference type="SMART" id="SM00267">
    <property type="entry name" value="GGDEF"/>
    <property type="match status" value="1"/>
</dbReference>
<dbReference type="InterPro" id="IPR001633">
    <property type="entry name" value="EAL_dom"/>
</dbReference>
<dbReference type="EMBL" id="FOWQ01000007">
    <property type="protein sequence ID" value="SFP67916.1"/>
    <property type="molecule type" value="Genomic_DNA"/>
</dbReference>
<dbReference type="Gene3D" id="3.30.70.270">
    <property type="match status" value="1"/>
</dbReference>
<organism evidence="4 5">
    <name type="scientific">Geodermatophilus dictyosporus</name>
    <dbReference type="NCBI Taxonomy" id="1523247"/>
    <lineage>
        <taxon>Bacteria</taxon>
        <taxon>Bacillati</taxon>
        <taxon>Actinomycetota</taxon>
        <taxon>Actinomycetes</taxon>
        <taxon>Geodermatophilales</taxon>
        <taxon>Geodermatophilaceae</taxon>
        <taxon>Geodermatophilus</taxon>
    </lineage>
</organism>
<dbReference type="CDD" id="cd01949">
    <property type="entry name" value="GGDEF"/>
    <property type="match status" value="1"/>
</dbReference>
<dbReference type="PANTHER" id="PTHR33121:SF70">
    <property type="entry name" value="SIGNALING PROTEIN YKOW"/>
    <property type="match status" value="1"/>
</dbReference>
<keyword evidence="1" id="KW-0472">Membrane</keyword>
<dbReference type="Proteomes" id="UP000198857">
    <property type="component" value="Unassembled WGS sequence"/>
</dbReference>
<dbReference type="Pfam" id="PF00990">
    <property type="entry name" value="GGDEF"/>
    <property type="match status" value="1"/>
</dbReference>
<proteinExistence type="predicted"/>
<feature type="transmembrane region" description="Helical" evidence="1">
    <location>
        <begin position="210"/>
        <end position="233"/>
    </location>
</feature>
<gene>
    <name evidence="4" type="ORF">SAMN05660464_3896</name>
</gene>
<evidence type="ECO:0000256" key="1">
    <source>
        <dbReference type="SAM" id="Phobius"/>
    </source>
</evidence>
<feature type="transmembrane region" description="Helical" evidence="1">
    <location>
        <begin position="245"/>
        <end position="261"/>
    </location>
</feature>
<feature type="transmembrane region" description="Helical" evidence="1">
    <location>
        <begin position="113"/>
        <end position="134"/>
    </location>
</feature>
<accession>A0A1I5SC71</accession>
<dbReference type="FunFam" id="3.30.70.270:FF:000001">
    <property type="entry name" value="Diguanylate cyclase domain protein"/>
    <property type="match status" value="1"/>
</dbReference>
<feature type="domain" description="GGDEF" evidence="3">
    <location>
        <begin position="363"/>
        <end position="494"/>
    </location>
</feature>
<dbReference type="SUPFAM" id="SSF55073">
    <property type="entry name" value="Nucleotide cyclase"/>
    <property type="match status" value="1"/>
</dbReference>
<dbReference type="SUPFAM" id="SSF141868">
    <property type="entry name" value="EAL domain-like"/>
    <property type="match status" value="1"/>
</dbReference>
<feature type="transmembrane region" description="Helical" evidence="1">
    <location>
        <begin position="55"/>
        <end position="74"/>
    </location>
</feature>
<protein>
    <submittedName>
        <fullName evidence="4">Diguanylate cyclase (GGDEF) domain-containing protein</fullName>
    </submittedName>
</protein>
<name>A0A1I5SC71_9ACTN</name>
<evidence type="ECO:0000313" key="5">
    <source>
        <dbReference type="Proteomes" id="UP000198857"/>
    </source>
</evidence>
<dbReference type="OrthoDB" id="23692at2"/>
<dbReference type="PROSITE" id="PS50883">
    <property type="entry name" value="EAL"/>
    <property type="match status" value="1"/>
</dbReference>
<evidence type="ECO:0000259" key="3">
    <source>
        <dbReference type="PROSITE" id="PS50887"/>
    </source>
</evidence>
<dbReference type="AlphaFoldDB" id="A0A1I5SC71"/>
<dbReference type="PANTHER" id="PTHR33121">
    <property type="entry name" value="CYCLIC DI-GMP PHOSPHODIESTERASE PDEF"/>
    <property type="match status" value="1"/>
</dbReference>
<sequence>MHHDETTPPTRSRVPLAALSRALQVVAAVTGVPYLVSLVPGVRSSTGISTLLDGWCQHVFLVAVIGVVFCRAVASPTDRRAWTAFALGMCAFEGGNLAYLLHYQQMAVIPYPAWQDLGWVLFYPFAYTALVWMLRDRLSRLTASTWLDGLVVGLTVAALGAAFALGAAVRSADGDVAVVLVSLAYPVADLALLTLVAGGIAVTGRGAGAAWWWLSGGVGLFAVVDTVYAFQLAAGTYVDGGPVDLGWALAFACFGAAAGRRPAEEPARRPHGAVTLVLPGACALGALALLLHGYLDTGEPLAGWLALGAVLAALARTALTVRDVSALADSRRQARTDELTGLVNRRGVYEALAHLDDELTAGAEVAVLLVDLDRFKEINDALGHAAGDALLRQVGPRLAADLRATDVLARLGGDEFVVVARDTDADGALALAERLRDRLREPFPAGAMDLTVDASLGVAVGPAQAGSAEELLQMADLAMYTAKRHRTGVALYDEARDGQGRHRLELAEQLRAAFGRGELVLHYQPKLHLGGDAVAGVEALVRWQHPQRGLLYPDAFIDVAESSGLMGELTVAVLDLALAQTRAWADDGHPLEVAVNVSPSNLVDERFPDEVAARLRVHGLPASALVLEVTESLLMEDRERAVAVLRRLRDAGVGIAIDDYGTGYSSLAYLAELPVTELKLDRAFVGTMVESPRNQAIVTSTLQLSHALGLRLVAEGAEDQATVDALADLGCDQVQGYHLSRPLPPADLIGWLRARAGRTAPLPA</sequence>
<dbReference type="Pfam" id="PF00563">
    <property type="entry name" value="EAL"/>
    <property type="match status" value="1"/>
</dbReference>
<dbReference type="CDD" id="cd01948">
    <property type="entry name" value="EAL"/>
    <property type="match status" value="1"/>
</dbReference>
<dbReference type="InterPro" id="IPR029787">
    <property type="entry name" value="Nucleotide_cyclase"/>
</dbReference>
<feature type="domain" description="EAL" evidence="2">
    <location>
        <begin position="503"/>
        <end position="756"/>
    </location>
</feature>
<feature type="transmembrane region" description="Helical" evidence="1">
    <location>
        <begin position="81"/>
        <end position="101"/>
    </location>
</feature>
<dbReference type="STRING" id="1523247.SAMN05660464_3896"/>
<evidence type="ECO:0000313" key="4">
    <source>
        <dbReference type="EMBL" id="SFP67916.1"/>
    </source>
</evidence>
<dbReference type="PROSITE" id="PS50887">
    <property type="entry name" value="GGDEF"/>
    <property type="match status" value="1"/>
</dbReference>
<dbReference type="Gene3D" id="3.20.20.450">
    <property type="entry name" value="EAL domain"/>
    <property type="match status" value="1"/>
</dbReference>
<dbReference type="SMART" id="SM00052">
    <property type="entry name" value="EAL"/>
    <property type="match status" value="1"/>
</dbReference>
<dbReference type="InterPro" id="IPR035919">
    <property type="entry name" value="EAL_sf"/>
</dbReference>
<dbReference type="RefSeq" id="WP_091113106.1">
    <property type="nucleotide sequence ID" value="NZ_FOWQ01000007.1"/>
</dbReference>
<dbReference type="NCBIfam" id="TIGR00254">
    <property type="entry name" value="GGDEF"/>
    <property type="match status" value="1"/>
</dbReference>
<keyword evidence="1" id="KW-0812">Transmembrane</keyword>
<feature type="transmembrane region" description="Helical" evidence="1">
    <location>
        <begin position="16"/>
        <end position="35"/>
    </location>
</feature>
<dbReference type="GO" id="GO:0071111">
    <property type="term" value="F:cyclic-guanylate-specific phosphodiesterase activity"/>
    <property type="evidence" value="ECO:0007669"/>
    <property type="project" value="InterPro"/>
</dbReference>
<evidence type="ECO:0000259" key="2">
    <source>
        <dbReference type="PROSITE" id="PS50883"/>
    </source>
</evidence>
<dbReference type="InterPro" id="IPR043128">
    <property type="entry name" value="Rev_trsase/Diguanyl_cyclase"/>
</dbReference>
<feature type="transmembrane region" description="Helical" evidence="1">
    <location>
        <begin position="176"/>
        <end position="198"/>
    </location>
</feature>